<keyword evidence="3" id="KW-1185">Reference proteome</keyword>
<comment type="caution">
    <text evidence="2">The sequence shown here is derived from an EMBL/GenBank/DDBJ whole genome shotgun (WGS) entry which is preliminary data.</text>
</comment>
<reference evidence="2 3" key="1">
    <citation type="submission" date="2021-03" db="EMBL/GenBank/DDBJ databases">
        <title>Genomic Encyclopedia of Type Strains, Phase IV (KMG-IV): sequencing the most valuable type-strain genomes for metagenomic binning, comparative biology and taxonomic classification.</title>
        <authorList>
            <person name="Goeker M."/>
        </authorList>
    </citation>
    <scope>NUCLEOTIDE SEQUENCE [LARGE SCALE GENOMIC DNA]</scope>
    <source>
        <strain evidence="2 3">DSM 24738</strain>
    </source>
</reference>
<evidence type="ECO:0000313" key="2">
    <source>
        <dbReference type="EMBL" id="MBP1934861.1"/>
    </source>
</evidence>
<evidence type="ECO:0000256" key="1">
    <source>
        <dbReference type="SAM" id="Phobius"/>
    </source>
</evidence>
<feature type="transmembrane region" description="Helical" evidence="1">
    <location>
        <begin position="14"/>
        <end position="32"/>
    </location>
</feature>
<organism evidence="2 3">
    <name type="scientific">Ammoniphilus resinae</name>
    <dbReference type="NCBI Taxonomy" id="861532"/>
    <lineage>
        <taxon>Bacteria</taxon>
        <taxon>Bacillati</taxon>
        <taxon>Bacillota</taxon>
        <taxon>Bacilli</taxon>
        <taxon>Bacillales</taxon>
        <taxon>Paenibacillaceae</taxon>
        <taxon>Aneurinibacillus group</taxon>
        <taxon>Ammoniphilus</taxon>
    </lineage>
</organism>
<keyword evidence="1" id="KW-0812">Transmembrane</keyword>
<keyword evidence="1" id="KW-1133">Transmembrane helix</keyword>
<accession>A0ABS4GX67</accession>
<sequence>MKVLYSCGISGNKGLFILIKKGCLVLGLSAAARQLRNSKRREWYKQNKEKQKQYNERYWEKKAEQLQRA</sequence>
<gene>
    <name evidence="2" type="ORF">J2Z37_004881</name>
</gene>
<dbReference type="Proteomes" id="UP001519343">
    <property type="component" value="Unassembled WGS sequence"/>
</dbReference>
<protein>
    <submittedName>
        <fullName evidence="2">Carbonic anhydrase/acetyltransferase-like protein (Isoleucine patch superfamily)</fullName>
    </submittedName>
</protein>
<keyword evidence="1" id="KW-0472">Membrane</keyword>
<evidence type="ECO:0000313" key="3">
    <source>
        <dbReference type="Proteomes" id="UP001519343"/>
    </source>
</evidence>
<proteinExistence type="predicted"/>
<name>A0ABS4GX67_9BACL</name>
<dbReference type="EMBL" id="JAGGKT010000030">
    <property type="protein sequence ID" value="MBP1934861.1"/>
    <property type="molecule type" value="Genomic_DNA"/>
</dbReference>